<organism evidence="1">
    <name type="scientific">marine sediment metagenome</name>
    <dbReference type="NCBI Taxonomy" id="412755"/>
    <lineage>
        <taxon>unclassified sequences</taxon>
        <taxon>metagenomes</taxon>
        <taxon>ecological metagenomes</taxon>
    </lineage>
</organism>
<sequence>MTCEHEKVIPPVNENMYPPNDNSWNFITLDKKYNINMCKKCHLVYWEENNE</sequence>
<protein>
    <submittedName>
        <fullName evidence="1">Uncharacterized protein</fullName>
    </submittedName>
</protein>
<reference evidence="1" key="1">
    <citation type="journal article" date="2015" name="Nature">
        <title>Complex archaea that bridge the gap between prokaryotes and eukaryotes.</title>
        <authorList>
            <person name="Spang A."/>
            <person name="Saw J.H."/>
            <person name="Jorgensen S.L."/>
            <person name="Zaremba-Niedzwiedzka K."/>
            <person name="Martijn J."/>
            <person name="Lind A.E."/>
            <person name="van Eijk R."/>
            <person name="Schleper C."/>
            <person name="Guy L."/>
            <person name="Ettema T.J."/>
        </authorList>
    </citation>
    <scope>NUCLEOTIDE SEQUENCE</scope>
</reference>
<comment type="caution">
    <text evidence="1">The sequence shown here is derived from an EMBL/GenBank/DDBJ whole genome shotgun (WGS) entry which is preliminary data.</text>
</comment>
<accession>A0A0F9TAN8</accession>
<dbReference type="EMBL" id="LAZR01001353">
    <property type="protein sequence ID" value="KKN46016.1"/>
    <property type="molecule type" value="Genomic_DNA"/>
</dbReference>
<gene>
    <name evidence="1" type="ORF">LCGC14_0677100</name>
</gene>
<proteinExistence type="predicted"/>
<evidence type="ECO:0000313" key="1">
    <source>
        <dbReference type="EMBL" id="KKN46016.1"/>
    </source>
</evidence>
<name>A0A0F9TAN8_9ZZZZ</name>
<dbReference type="AlphaFoldDB" id="A0A0F9TAN8"/>